<dbReference type="PANTHER" id="PTHR42800:SF3">
    <property type="entry name" value="GLYCOSYL HYDROLASE FAMILY 32 N-TERMINAL DOMAIN-CONTAINING PROTEIN"/>
    <property type="match status" value="1"/>
</dbReference>
<reference evidence="2" key="2">
    <citation type="submission" date="2020-09" db="EMBL/GenBank/DDBJ databases">
        <authorList>
            <person name="Sun Q."/>
            <person name="Zhou Y."/>
        </authorList>
    </citation>
    <scope>NUCLEOTIDE SEQUENCE</scope>
    <source>
        <strain evidence="2">CGMCC 1.16134</strain>
    </source>
</reference>
<dbReference type="Proteomes" id="UP000637643">
    <property type="component" value="Unassembled WGS sequence"/>
</dbReference>
<comment type="caution">
    <text evidence="2">The sequence shown here is derived from an EMBL/GenBank/DDBJ whole genome shotgun (WGS) entry which is preliminary data.</text>
</comment>
<protein>
    <recommendedName>
        <fullName evidence="1">Glycosyl hydrolase family 32 C-terminal domain-containing protein</fullName>
    </recommendedName>
</protein>
<dbReference type="Gene3D" id="2.60.120.560">
    <property type="entry name" value="Exo-inulinase, domain 1"/>
    <property type="match status" value="1"/>
</dbReference>
<feature type="domain" description="Glycosyl hydrolase family 32 C-terminal" evidence="1">
    <location>
        <begin position="4"/>
        <end position="121"/>
    </location>
</feature>
<name>A0A917CVR5_9BACL</name>
<dbReference type="SUPFAM" id="SSF49899">
    <property type="entry name" value="Concanavalin A-like lectins/glucanases"/>
    <property type="match status" value="1"/>
</dbReference>
<evidence type="ECO:0000313" key="3">
    <source>
        <dbReference type="Proteomes" id="UP000637643"/>
    </source>
</evidence>
<accession>A0A917CVR5</accession>
<dbReference type="AlphaFoldDB" id="A0A917CVR5"/>
<dbReference type="PANTHER" id="PTHR42800">
    <property type="entry name" value="EXOINULINASE INUD (AFU_ORTHOLOGUE AFUA_5G00480)"/>
    <property type="match status" value="1"/>
</dbReference>
<sequence>MIIAEFEMSGCTAEEIGFVLRSSGDGVQQTLLLYHKQTGVLTFDRSRSDGWSEGAQNAILERTGGEPLMLHIFVDTSVVEVYADSYRTVMTNNIYPDPASIGLEIFVRGGSVSIISLDVWKLR</sequence>
<evidence type="ECO:0000259" key="1">
    <source>
        <dbReference type="Pfam" id="PF08244"/>
    </source>
</evidence>
<dbReference type="Pfam" id="PF08244">
    <property type="entry name" value="Glyco_hydro_32C"/>
    <property type="match status" value="1"/>
</dbReference>
<proteinExistence type="predicted"/>
<dbReference type="EMBL" id="BMKR01000028">
    <property type="protein sequence ID" value="GGF99256.1"/>
    <property type="molecule type" value="Genomic_DNA"/>
</dbReference>
<dbReference type="GO" id="GO:0005737">
    <property type="term" value="C:cytoplasm"/>
    <property type="evidence" value="ECO:0007669"/>
    <property type="project" value="TreeGrafter"/>
</dbReference>
<keyword evidence="3" id="KW-1185">Reference proteome</keyword>
<reference evidence="2" key="1">
    <citation type="journal article" date="2014" name="Int. J. Syst. Evol. Microbiol.">
        <title>Complete genome sequence of Corynebacterium casei LMG S-19264T (=DSM 44701T), isolated from a smear-ripened cheese.</title>
        <authorList>
            <consortium name="US DOE Joint Genome Institute (JGI-PGF)"/>
            <person name="Walter F."/>
            <person name="Albersmeier A."/>
            <person name="Kalinowski J."/>
            <person name="Ruckert C."/>
        </authorList>
    </citation>
    <scope>NUCLEOTIDE SEQUENCE</scope>
    <source>
        <strain evidence="2">CGMCC 1.16134</strain>
    </source>
</reference>
<organism evidence="2 3">
    <name type="scientific">Paenibacillus albidus</name>
    <dbReference type="NCBI Taxonomy" id="2041023"/>
    <lineage>
        <taxon>Bacteria</taxon>
        <taxon>Bacillati</taxon>
        <taxon>Bacillota</taxon>
        <taxon>Bacilli</taxon>
        <taxon>Bacillales</taxon>
        <taxon>Paenibacillaceae</taxon>
        <taxon>Paenibacillus</taxon>
    </lineage>
</organism>
<dbReference type="GO" id="GO:0005987">
    <property type="term" value="P:sucrose catabolic process"/>
    <property type="evidence" value="ECO:0007669"/>
    <property type="project" value="TreeGrafter"/>
</dbReference>
<dbReference type="GO" id="GO:0004575">
    <property type="term" value="F:sucrose alpha-glucosidase activity"/>
    <property type="evidence" value="ECO:0007669"/>
    <property type="project" value="TreeGrafter"/>
</dbReference>
<gene>
    <name evidence="2" type="ORF">GCM10010912_50050</name>
</gene>
<evidence type="ECO:0000313" key="2">
    <source>
        <dbReference type="EMBL" id="GGF99256.1"/>
    </source>
</evidence>
<dbReference type="InterPro" id="IPR013189">
    <property type="entry name" value="Glyco_hydro_32_C"/>
</dbReference>
<dbReference type="InterPro" id="IPR013320">
    <property type="entry name" value="ConA-like_dom_sf"/>
</dbReference>